<evidence type="ECO:0000313" key="1">
    <source>
        <dbReference type="EMBL" id="KAF6100047.1"/>
    </source>
</evidence>
<dbReference type="EMBL" id="JABVXQ010000007">
    <property type="protein sequence ID" value="KAF6100047.1"/>
    <property type="molecule type" value="Genomic_DNA"/>
</dbReference>
<name>A0A833ZNA3_9CHIR</name>
<protein>
    <submittedName>
        <fullName evidence="1">Uncharacterized protein</fullName>
    </submittedName>
</protein>
<dbReference type="Proteomes" id="UP000664940">
    <property type="component" value="Unassembled WGS sequence"/>
</dbReference>
<gene>
    <name evidence="1" type="ORF">HJG60_011749</name>
</gene>
<accession>A0A833ZNA3</accession>
<organism evidence="1 2">
    <name type="scientific">Phyllostomus discolor</name>
    <name type="common">pale spear-nosed bat</name>
    <dbReference type="NCBI Taxonomy" id="89673"/>
    <lineage>
        <taxon>Eukaryota</taxon>
        <taxon>Metazoa</taxon>
        <taxon>Chordata</taxon>
        <taxon>Craniata</taxon>
        <taxon>Vertebrata</taxon>
        <taxon>Euteleostomi</taxon>
        <taxon>Mammalia</taxon>
        <taxon>Eutheria</taxon>
        <taxon>Laurasiatheria</taxon>
        <taxon>Chiroptera</taxon>
        <taxon>Yangochiroptera</taxon>
        <taxon>Phyllostomidae</taxon>
        <taxon>Phyllostominae</taxon>
        <taxon>Phyllostomus</taxon>
    </lineage>
</organism>
<reference evidence="1 2" key="1">
    <citation type="journal article" date="2020" name="Nature">
        <title>Six reference-quality genomes reveal evolution of bat adaptations.</title>
        <authorList>
            <person name="Jebb D."/>
            <person name="Huang Z."/>
            <person name="Pippel M."/>
            <person name="Hughes G.M."/>
            <person name="Lavrichenko K."/>
            <person name="Devanna P."/>
            <person name="Winkler S."/>
            <person name="Jermiin L.S."/>
            <person name="Skirmuntt E.C."/>
            <person name="Katzourakis A."/>
            <person name="Burkitt-Gray L."/>
            <person name="Ray D.A."/>
            <person name="Sullivan K.A.M."/>
            <person name="Roscito J.G."/>
            <person name="Kirilenko B.M."/>
            <person name="Davalos L.M."/>
            <person name="Corthals A.P."/>
            <person name="Power M.L."/>
            <person name="Jones G."/>
            <person name="Ransome R.D."/>
            <person name="Dechmann D.K.N."/>
            <person name="Locatelli A.G."/>
            <person name="Puechmaille S.J."/>
            <person name="Fedrigo O."/>
            <person name="Jarvis E.D."/>
            <person name="Hiller M."/>
            <person name="Vernes S.C."/>
            <person name="Myers E.W."/>
            <person name="Teeling E.C."/>
        </authorList>
    </citation>
    <scope>NUCLEOTIDE SEQUENCE [LARGE SCALE GENOMIC DNA]</scope>
    <source>
        <strain evidence="1">Bat1K_MPI-CBG_1</strain>
    </source>
</reference>
<sequence length="125" mass="13663">MLGKTLNICLDLPSDTQVFGAPGGQTASGWWGEMHPCEEGKGLFQVEFLLSQVTGFWLPCTSPFHSWPALVCLRHAGSCSNHMPCQDLLLHGEECKNIKSFQMLKGEGSALSGVRVWGCEYSTKS</sequence>
<dbReference type="AlphaFoldDB" id="A0A833ZNA3"/>
<comment type="caution">
    <text evidence="1">The sequence shown here is derived from an EMBL/GenBank/DDBJ whole genome shotgun (WGS) entry which is preliminary data.</text>
</comment>
<proteinExistence type="predicted"/>
<evidence type="ECO:0000313" key="2">
    <source>
        <dbReference type="Proteomes" id="UP000664940"/>
    </source>
</evidence>